<feature type="transmembrane region" description="Helical" evidence="8">
    <location>
        <begin position="82"/>
        <end position="102"/>
    </location>
</feature>
<gene>
    <name evidence="10" type="ORF">FF011L_40120</name>
</gene>
<feature type="transmembrane region" description="Helical" evidence="8">
    <location>
        <begin position="224"/>
        <end position="242"/>
    </location>
</feature>
<evidence type="ECO:0000256" key="4">
    <source>
        <dbReference type="ARBA" id="ARBA00022475"/>
    </source>
</evidence>
<dbReference type="SUPFAM" id="SSF103481">
    <property type="entry name" value="Multidrug resistance efflux transporter EmrE"/>
    <property type="match status" value="2"/>
</dbReference>
<evidence type="ECO:0000256" key="7">
    <source>
        <dbReference type="ARBA" id="ARBA00023136"/>
    </source>
</evidence>
<evidence type="ECO:0000256" key="6">
    <source>
        <dbReference type="ARBA" id="ARBA00022989"/>
    </source>
</evidence>
<evidence type="ECO:0000256" key="3">
    <source>
        <dbReference type="ARBA" id="ARBA00022448"/>
    </source>
</evidence>
<protein>
    <submittedName>
        <fullName evidence="10">Putative DMT superfamily transporter inner membrane protein</fullName>
    </submittedName>
</protein>
<dbReference type="PANTHER" id="PTHR22911:SF137">
    <property type="entry name" value="SOLUTE CARRIER FAMILY 35 MEMBER G2-RELATED"/>
    <property type="match status" value="1"/>
</dbReference>
<keyword evidence="5 8" id="KW-0812">Transmembrane</keyword>
<feature type="transmembrane region" description="Helical" evidence="8">
    <location>
        <begin position="114"/>
        <end position="131"/>
    </location>
</feature>
<keyword evidence="6 8" id="KW-1133">Transmembrane helix</keyword>
<dbReference type="RefSeq" id="WP_145353220.1">
    <property type="nucleotide sequence ID" value="NZ_CP036262.1"/>
</dbReference>
<feature type="transmembrane region" description="Helical" evidence="8">
    <location>
        <begin position="138"/>
        <end position="156"/>
    </location>
</feature>
<feature type="transmembrane region" description="Helical" evidence="8">
    <location>
        <begin position="184"/>
        <end position="204"/>
    </location>
</feature>
<comment type="similarity">
    <text evidence="2">Belongs to the EamA transporter family.</text>
</comment>
<dbReference type="InterPro" id="IPR000620">
    <property type="entry name" value="EamA_dom"/>
</dbReference>
<proteinExistence type="inferred from homology"/>
<dbReference type="InterPro" id="IPR004626">
    <property type="entry name" value="RarD"/>
</dbReference>
<dbReference type="Proteomes" id="UP000320672">
    <property type="component" value="Chromosome"/>
</dbReference>
<feature type="transmembrane region" description="Helical" evidence="8">
    <location>
        <begin position="12"/>
        <end position="31"/>
    </location>
</feature>
<dbReference type="NCBIfam" id="TIGR00688">
    <property type="entry name" value="rarD"/>
    <property type="match status" value="1"/>
</dbReference>
<dbReference type="EMBL" id="CP036262">
    <property type="protein sequence ID" value="QDS95219.1"/>
    <property type="molecule type" value="Genomic_DNA"/>
</dbReference>
<evidence type="ECO:0000313" key="11">
    <source>
        <dbReference type="Proteomes" id="UP000320672"/>
    </source>
</evidence>
<keyword evidence="7 8" id="KW-0472">Membrane</keyword>
<reference evidence="10 11" key="1">
    <citation type="submission" date="2019-02" db="EMBL/GenBank/DDBJ databases">
        <title>Deep-cultivation of Planctomycetes and their phenomic and genomic characterization uncovers novel biology.</title>
        <authorList>
            <person name="Wiegand S."/>
            <person name="Jogler M."/>
            <person name="Boedeker C."/>
            <person name="Pinto D."/>
            <person name="Vollmers J."/>
            <person name="Rivas-Marin E."/>
            <person name="Kohn T."/>
            <person name="Peeters S.H."/>
            <person name="Heuer A."/>
            <person name="Rast P."/>
            <person name="Oberbeckmann S."/>
            <person name="Bunk B."/>
            <person name="Jeske O."/>
            <person name="Meyerdierks A."/>
            <person name="Storesund J.E."/>
            <person name="Kallscheuer N."/>
            <person name="Luecker S."/>
            <person name="Lage O.M."/>
            <person name="Pohl T."/>
            <person name="Merkel B.J."/>
            <person name="Hornburger P."/>
            <person name="Mueller R.-W."/>
            <person name="Bruemmer F."/>
            <person name="Labrenz M."/>
            <person name="Spormann A.M."/>
            <person name="Op den Camp H."/>
            <person name="Overmann J."/>
            <person name="Amann R."/>
            <person name="Jetten M.S.M."/>
            <person name="Mascher T."/>
            <person name="Medema M.H."/>
            <person name="Devos D.P."/>
            <person name="Kaster A.-K."/>
            <person name="Ovreas L."/>
            <person name="Rohde M."/>
            <person name="Galperin M.Y."/>
            <person name="Jogler C."/>
        </authorList>
    </citation>
    <scope>NUCLEOTIDE SEQUENCE [LARGE SCALE GENOMIC DNA]</scope>
    <source>
        <strain evidence="10 11">FF011L</strain>
    </source>
</reference>
<evidence type="ECO:0000256" key="2">
    <source>
        <dbReference type="ARBA" id="ARBA00007362"/>
    </source>
</evidence>
<dbReference type="AlphaFoldDB" id="A0A517MJZ7"/>
<evidence type="ECO:0000313" key="10">
    <source>
        <dbReference type="EMBL" id="QDS95219.1"/>
    </source>
</evidence>
<feature type="domain" description="EamA" evidence="9">
    <location>
        <begin position="12"/>
        <end position="154"/>
    </location>
</feature>
<keyword evidence="3" id="KW-0813">Transport</keyword>
<keyword evidence="11" id="KW-1185">Reference proteome</keyword>
<feature type="transmembrane region" description="Helical" evidence="8">
    <location>
        <begin position="277"/>
        <end position="294"/>
    </location>
</feature>
<dbReference type="KEGG" id="rml:FF011L_40120"/>
<feature type="transmembrane region" description="Helical" evidence="8">
    <location>
        <begin position="51"/>
        <end position="70"/>
    </location>
</feature>
<comment type="subcellular location">
    <subcellularLocation>
        <location evidence="1">Cell membrane</location>
        <topology evidence="1">Multi-pass membrane protein</topology>
    </subcellularLocation>
</comment>
<keyword evidence="4" id="KW-1003">Cell membrane</keyword>
<evidence type="ECO:0000256" key="1">
    <source>
        <dbReference type="ARBA" id="ARBA00004651"/>
    </source>
</evidence>
<name>A0A517MJZ7_9BACT</name>
<evidence type="ECO:0000256" key="8">
    <source>
        <dbReference type="SAM" id="Phobius"/>
    </source>
</evidence>
<dbReference type="OrthoDB" id="369870at2"/>
<evidence type="ECO:0000256" key="5">
    <source>
        <dbReference type="ARBA" id="ARBA00022692"/>
    </source>
</evidence>
<evidence type="ECO:0000259" key="9">
    <source>
        <dbReference type="Pfam" id="PF00892"/>
    </source>
</evidence>
<dbReference type="Pfam" id="PF00892">
    <property type="entry name" value="EamA"/>
    <property type="match status" value="1"/>
</dbReference>
<accession>A0A517MJZ7</accession>
<sequence>MLPHDDRSHRRIGMGCAVLAHTMWGLFPLYWRNLLMVDPLELTSHRVLWSFVLLSVLLPILLSLKVWGGWELFLKAVCTRRVLWIYAAAALMIAINWLSFVYAVTNGRILDASLGYYINPLLNVLLGVIFLRERLASSQWVAIGLAAIGVTVMTVAGGGLPWPALGMACSFAIYGLLKKQAPLPALLGLWLETAILAGPTLILLGMMERTSGTAFLAGTLSTQALLMFGGVITVAPLALFAIASHRVSLSTMGVLQYIGPTLQLLVGTLIAGETFGVWRIVGFVFVWTGILVYLSRMR</sequence>
<organism evidence="10 11">
    <name type="scientific">Roseimaritima multifibrata</name>
    <dbReference type="NCBI Taxonomy" id="1930274"/>
    <lineage>
        <taxon>Bacteria</taxon>
        <taxon>Pseudomonadati</taxon>
        <taxon>Planctomycetota</taxon>
        <taxon>Planctomycetia</taxon>
        <taxon>Pirellulales</taxon>
        <taxon>Pirellulaceae</taxon>
        <taxon>Roseimaritima</taxon>
    </lineage>
</organism>
<dbReference type="GO" id="GO:0005886">
    <property type="term" value="C:plasma membrane"/>
    <property type="evidence" value="ECO:0007669"/>
    <property type="project" value="UniProtKB-SubCell"/>
</dbReference>
<dbReference type="PANTHER" id="PTHR22911">
    <property type="entry name" value="ACYL-MALONYL CONDENSING ENZYME-RELATED"/>
    <property type="match status" value="1"/>
</dbReference>
<dbReference type="InterPro" id="IPR037185">
    <property type="entry name" value="EmrE-like"/>
</dbReference>